<organism evidence="1 2">
    <name type="scientific">Autumnicola edwardsiae</name>
    <dbReference type="NCBI Taxonomy" id="3075594"/>
    <lineage>
        <taxon>Bacteria</taxon>
        <taxon>Pseudomonadati</taxon>
        <taxon>Bacteroidota</taxon>
        <taxon>Flavobacteriia</taxon>
        <taxon>Flavobacteriales</taxon>
        <taxon>Flavobacteriaceae</taxon>
        <taxon>Autumnicola</taxon>
    </lineage>
</organism>
<dbReference type="EMBL" id="JAVRHP010000030">
    <property type="protein sequence ID" value="MDT0650018.1"/>
    <property type="molecule type" value="Genomic_DNA"/>
</dbReference>
<reference evidence="1 2" key="1">
    <citation type="submission" date="2023-09" db="EMBL/GenBank/DDBJ databases">
        <authorList>
            <person name="Rey-Velasco X."/>
        </authorList>
    </citation>
    <scope>NUCLEOTIDE SEQUENCE [LARGE SCALE GENOMIC DNA]</scope>
    <source>
        <strain evidence="1 2">F297</strain>
    </source>
</reference>
<protein>
    <submittedName>
        <fullName evidence="1">DUF2911 domain-containing protein</fullName>
    </submittedName>
</protein>
<dbReference type="RefSeq" id="WP_311484218.1">
    <property type="nucleotide sequence ID" value="NZ_JAVRHP010000030.1"/>
</dbReference>
<sequence length="281" mass="31469">MKKLLLFIAVSAISFNGKTQIQTPQPSPSAKIEQKVGLTDVTLEYSRPGVRGREVFGDLVPYGKVWRTGANQNTKITFSDDVVIDGKDLPAGSYAVYTIPTQDEWEVMFYKNTENWGLPQQWDENEVALKTTVETQSLPFKMETFTIMIDELQNDSAALNFIWDNTVASLNFEVPTDQKATASIEEVMNGEPGPNDYFAAASYYHDSEKDLEQAYEWIQKATEGEEVAFWVQRRKSLIEADMGKKEDAIASAKKSLAAAEKAGNADYAKMNKDSLKEWGAM</sequence>
<evidence type="ECO:0000313" key="1">
    <source>
        <dbReference type="EMBL" id="MDT0650018.1"/>
    </source>
</evidence>
<evidence type="ECO:0000313" key="2">
    <source>
        <dbReference type="Proteomes" id="UP001248819"/>
    </source>
</evidence>
<name>A0ABU3CUI1_9FLAO</name>
<accession>A0ABU3CUI1</accession>
<comment type="caution">
    <text evidence="1">The sequence shown here is derived from an EMBL/GenBank/DDBJ whole genome shotgun (WGS) entry which is preliminary data.</text>
</comment>
<dbReference type="InterPro" id="IPR021314">
    <property type="entry name" value="DUF2911"/>
</dbReference>
<dbReference type="Proteomes" id="UP001248819">
    <property type="component" value="Unassembled WGS sequence"/>
</dbReference>
<proteinExistence type="predicted"/>
<keyword evidence="2" id="KW-1185">Reference proteome</keyword>
<dbReference type="Pfam" id="PF11138">
    <property type="entry name" value="DUF2911"/>
    <property type="match status" value="1"/>
</dbReference>
<gene>
    <name evidence="1" type="ORF">RM529_07675</name>
</gene>